<keyword evidence="6 9" id="KW-0460">Magnesium</keyword>
<dbReference type="Pfam" id="PF01467">
    <property type="entry name" value="CTP_transf_like"/>
    <property type="match status" value="1"/>
</dbReference>
<dbReference type="EMBL" id="FQUK01000007">
    <property type="protein sequence ID" value="SHE54236.1"/>
    <property type="molecule type" value="Genomic_DNA"/>
</dbReference>
<evidence type="ECO:0000256" key="2">
    <source>
        <dbReference type="ARBA" id="ARBA00022679"/>
    </source>
</evidence>
<keyword evidence="7 9" id="KW-0173">Coenzyme A biosynthesis</keyword>
<dbReference type="GO" id="GO:0004595">
    <property type="term" value="F:pantetheine-phosphate adenylyltransferase activity"/>
    <property type="evidence" value="ECO:0007669"/>
    <property type="project" value="UniProtKB-UniRule"/>
</dbReference>
<dbReference type="CDD" id="cd02163">
    <property type="entry name" value="PPAT"/>
    <property type="match status" value="1"/>
</dbReference>
<reference evidence="12" key="1">
    <citation type="submission" date="2016-11" db="EMBL/GenBank/DDBJ databases">
        <authorList>
            <person name="Varghese N."/>
            <person name="Submissions S."/>
        </authorList>
    </citation>
    <scope>NUCLEOTIDE SEQUENCE [LARGE SCALE GENOMIC DNA]</scope>
    <source>
        <strain evidence="12">DSM 14834</strain>
    </source>
</reference>
<feature type="binding site" evidence="9">
    <location>
        <position position="91"/>
    </location>
    <ligand>
        <name>substrate</name>
    </ligand>
</feature>
<dbReference type="PANTHER" id="PTHR21342">
    <property type="entry name" value="PHOSPHOPANTETHEINE ADENYLYLTRANSFERASE"/>
    <property type="match status" value="1"/>
</dbReference>
<evidence type="ECO:0000313" key="11">
    <source>
        <dbReference type="EMBL" id="SHE54236.1"/>
    </source>
</evidence>
<evidence type="ECO:0000259" key="10">
    <source>
        <dbReference type="Pfam" id="PF01467"/>
    </source>
</evidence>
<comment type="subcellular location">
    <subcellularLocation>
        <location evidence="9">Cytoplasm</location>
    </subcellularLocation>
</comment>
<sequence length="183" mass="19650">MSVASRIAVYPGTFDPITNGHLDLVNRAAPLFQRLVVGVAASPAKGPALPLALRVELARQALAHHPNVEVRGFDCLLAYFVREVGAGVLLRGLRAVSDFEYEFQMASMNRHLIPEVETLFLTPAEQYSFISSSLVREISRLGGDVSGFVPPAVAAALEAHWRAVSGRKAPASSTTTDRPGDCP</sequence>
<keyword evidence="4 9" id="KW-0547">Nucleotide-binding</keyword>
<dbReference type="GO" id="GO:0015937">
    <property type="term" value="P:coenzyme A biosynthetic process"/>
    <property type="evidence" value="ECO:0007669"/>
    <property type="project" value="UniProtKB-UniRule"/>
</dbReference>
<feature type="site" description="Transition state stabilizer" evidence="9">
    <location>
        <position position="21"/>
    </location>
</feature>
<dbReference type="UniPathway" id="UPA00241">
    <property type="reaction ID" value="UER00355"/>
</dbReference>
<dbReference type="EC" id="2.7.7.3" evidence="9"/>
<protein>
    <recommendedName>
        <fullName evidence="9">Phosphopantetheine adenylyltransferase</fullName>
        <ecNumber evidence="9">2.7.7.3</ecNumber>
    </recommendedName>
    <alternativeName>
        <fullName evidence="9">Dephospho-CoA pyrophosphorylase</fullName>
    </alternativeName>
    <alternativeName>
        <fullName evidence="9">Pantetheine-phosphate adenylyltransferase</fullName>
        <shortName evidence="9">PPAT</shortName>
    </alternativeName>
</protein>
<feature type="binding site" evidence="9">
    <location>
        <begin position="127"/>
        <end position="133"/>
    </location>
    <ligand>
        <name>ATP</name>
        <dbReference type="ChEBI" id="CHEBI:30616"/>
    </ligand>
</feature>
<feature type="binding site" evidence="9">
    <location>
        <position position="45"/>
    </location>
    <ligand>
        <name>substrate</name>
    </ligand>
</feature>
<feature type="binding site" evidence="9">
    <location>
        <begin position="13"/>
        <end position="14"/>
    </location>
    <ligand>
        <name>ATP</name>
        <dbReference type="ChEBI" id="CHEBI:30616"/>
    </ligand>
</feature>
<keyword evidence="12" id="KW-1185">Reference proteome</keyword>
<comment type="catalytic activity">
    <reaction evidence="8 9">
        <text>(R)-4'-phosphopantetheine + ATP + H(+) = 3'-dephospho-CoA + diphosphate</text>
        <dbReference type="Rhea" id="RHEA:19801"/>
        <dbReference type="ChEBI" id="CHEBI:15378"/>
        <dbReference type="ChEBI" id="CHEBI:30616"/>
        <dbReference type="ChEBI" id="CHEBI:33019"/>
        <dbReference type="ChEBI" id="CHEBI:57328"/>
        <dbReference type="ChEBI" id="CHEBI:61723"/>
        <dbReference type="EC" id="2.7.7.3"/>
    </reaction>
</comment>
<evidence type="ECO:0000256" key="4">
    <source>
        <dbReference type="ARBA" id="ARBA00022741"/>
    </source>
</evidence>
<dbReference type="PANTHER" id="PTHR21342:SF1">
    <property type="entry name" value="PHOSPHOPANTETHEINE ADENYLYLTRANSFERASE"/>
    <property type="match status" value="1"/>
</dbReference>
<comment type="function">
    <text evidence="9">Reversibly transfers an adenylyl group from ATP to 4'-phosphopantetheine, yielding dephospho-CoA (dPCoA) and pyrophosphate.</text>
</comment>
<dbReference type="STRING" id="213588.SAMN02745204_00655"/>
<dbReference type="AlphaFoldDB" id="A0A1M4UC58"/>
<dbReference type="RefSeq" id="WP_072755197.1">
    <property type="nucleotide sequence ID" value="NZ_FQUK01000007.1"/>
</dbReference>
<dbReference type="InterPro" id="IPR004821">
    <property type="entry name" value="Cyt_trans-like"/>
</dbReference>
<evidence type="ECO:0000256" key="1">
    <source>
        <dbReference type="ARBA" id="ARBA00022490"/>
    </source>
</evidence>
<comment type="similarity">
    <text evidence="9">Belongs to the bacterial CoaD family.</text>
</comment>
<proteinExistence type="inferred from homology"/>
<dbReference type="HAMAP" id="MF_00151">
    <property type="entry name" value="PPAT_bact"/>
    <property type="match status" value="1"/>
</dbReference>
<evidence type="ECO:0000313" key="12">
    <source>
        <dbReference type="Proteomes" id="UP000242857"/>
    </source>
</evidence>
<feature type="binding site" evidence="9">
    <location>
        <position position="102"/>
    </location>
    <ligand>
        <name>ATP</name>
        <dbReference type="ChEBI" id="CHEBI:30616"/>
    </ligand>
</feature>
<dbReference type="OrthoDB" id="9806661at2"/>
<evidence type="ECO:0000256" key="9">
    <source>
        <dbReference type="HAMAP-Rule" id="MF_00151"/>
    </source>
</evidence>
<dbReference type="NCBIfam" id="TIGR01510">
    <property type="entry name" value="coaD_prev_kdtB"/>
    <property type="match status" value="1"/>
</dbReference>
<dbReference type="GO" id="GO:0005524">
    <property type="term" value="F:ATP binding"/>
    <property type="evidence" value="ECO:0007669"/>
    <property type="project" value="UniProtKB-KW"/>
</dbReference>
<feature type="binding site" evidence="9">
    <location>
        <position position="13"/>
    </location>
    <ligand>
        <name>substrate</name>
    </ligand>
</feature>
<dbReference type="InterPro" id="IPR001980">
    <property type="entry name" value="PPAT"/>
</dbReference>
<dbReference type="PRINTS" id="PR01020">
    <property type="entry name" value="LPSBIOSNTHSS"/>
</dbReference>
<comment type="subunit">
    <text evidence="9">Homohexamer.</text>
</comment>
<evidence type="ECO:0000256" key="6">
    <source>
        <dbReference type="ARBA" id="ARBA00022842"/>
    </source>
</evidence>
<evidence type="ECO:0000256" key="3">
    <source>
        <dbReference type="ARBA" id="ARBA00022695"/>
    </source>
</evidence>
<dbReference type="GO" id="GO:0005737">
    <property type="term" value="C:cytoplasm"/>
    <property type="evidence" value="ECO:0007669"/>
    <property type="project" value="UniProtKB-SubCell"/>
</dbReference>
<dbReference type="NCBIfam" id="TIGR00125">
    <property type="entry name" value="cyt_tran_rel"/>
    <property type="match status" value="1"/>
</dbReference>
<evidence type="ECO:0000256" key="7">
    <source>
        <dbReference type="ARBA" id="ARBA00022993"/>
    </source>
</evidence>
<keyword evidence="2 9" id="KW-0808">Transferase</keyword>
<comment type="pathway">
    <text evidence="9">Cofactor biosynthesis; coenzyme A biosynthesis; CoA from (R)-pantothenate: step 4/5.</text>
</comment>
<name>A0A1M4UC58_9GAMM</name>
<evidence type="ECO:0000256" key="8">
    <source>
        <dbReference type="ARBA" id="ARBA00029346"/>
    </source>
</evidence>
<gene>
    <name evidence="9" type="primary">coaD</name>
    <name evidence="11" type="ORF">SAMN02745204_00655</name>
</gene>
<keyword evidence="5 9" id="KW-0067">ATP-binding</keyword>
<organism evidence="11 12">
    <name type="scientific">Thermomonas hydrothermalis</name>
    <dbReference type="NCBI Taxonomy" id="213588"/>
    <lineage>
        <taxon>Bacteria</taxon>
        <taxon>Pseudomonadati</taxon>
        <taxon>Pseudomonadota</taxon>
        <taxon>Gammaproteobacteria</taxon>
        <taxon>Lysobacterales</taxon>
        <taxon>Lysobacteraceae</taxon>
        <taxon>Thermomonas</taxon>
    </lineage>
</organism>
<dbReference type="Proteomes" id="UP000242857">
    <property type="component" value="Unassembled WGS sequence"/>
</dbReference>
<keyword evidence="3 9" id="KW-0548">Nucleotidyltransferase</keyword>
<comment type="cofactor">
    <cofactor evidence="9">
        <name>Mg(2+)</name>
        <dbReference type="ChEBI" id="CHEBI:18420"/>
    </cofactor>
</comment>
<keyword evidence="1 9" id="KW-0963">Cytoplasm</keyword>
<dbReference type="Gene3D" id="3.40.50.620">
    <property type="entry name" value="HUPs"/>
    <property type="match status" value="1"/>
</dbReference>
<evidence type="ECO:0000256" key="5">
    <source>
        <dbReference type="ARBA" id="ARBA00022840"/>
    </source>
</evidence>
<feature type="domain" description="Cytidyltransferase-like" evidence="10">
    <location>
        <begin position="9"/>
        <end position="137"/>
    </location>
</feature>
<feature type="binding site" evidence="9">
    <location>
        <position position="77"/>
    </location>
    <ligand>
        <name>substrate</name>
    </ligand>
</feature>
<dbReference type="SUPFAM" id="SSF52374">
    <property type="entry name" value="Nucleotidylyl transferase"/>
    <property type="match status" value="1"/>
</dbReference>
<feature type="binding site" evidence="9">
    <location>
        <begin position="92"/>
        <end position="94"/>
    </location>
    <ligand>
        <name>ATP</name>
        <dbReference type="ChEBI" id="CHEBI:30616"/>
    </ligand>
</feature>
<accession>A0A1M4UC58</accession>
<feature type="binding site" evidence="9">
    <location>
        <position position="21"/>
    </location>
    <ligand>
        <name>ATP</name>
        <dbReference type="ChEBI" id="CHEBI:30616"/>
    </ligand>
</feature>
<dbReference type="InterPro" id="IPR014729">
    <property type="entry name" value="Rossmann-like_a/b/a_fold"/>
</dbReference>